<dbReference type="Pfam" id="PF00621">
    <property type="entry name" value="RhoGEF"/>
    <property type="match status" value="1"/>
</dbReference>
<dbReference type="GO" id="GO:0005085">
    <property type="term" value="F:guanyl-nucleotide exchange factor activity"/>
    <property type="evidence" value="ECO:0007669"/>
    <property type="project" value="InterPro"/>
</dbReference>
<dbReference type="InterPro" id="IPR035899">
    <property type="entry name" value="DBL_dom_sf"/>
</dbReference>
<gene>
    <name evidence="3" type="ORF">LAQU0_S10e02036g</name>
</gene>
<feature type="region of interest" description="Disordered" evidence="1">
    <location>
        <begin position="1"/>
        <end position="21"/>
    </location>
</feature>
<dbReference type="PANTHER" id="PTHR12673">
    <property type="entry name" value="FACIOGENITAL DYSPLASIA PROTEIN"/>
    <property type="match status" value="1"/>
</dbReference>
<dbReference type="EMBL" id="LN890547">
    <property type="protein sequence ID" value="CUS23508.1"/>
    <property type="molecule type" value="Genomic_DNA"/>
</dbReference>
<organism evidence="3 4">
    <name type="scientific">Lachancea quebecensis</name>
    <dbReference type="NCBI Taxonomy" id="1654605"/>
    <lineage>
        <taxon>Eukaryota</taxon>
        <taxon>Fungi</taxon>
        <taxon>Dikarya</taxon>
        <taxon>Ascomycota</taxon>
        <taxon>Saccharomycotina</taxon>
        <taxon>Saccharomycetes</taxon>
        <taxon>Saccharomycetales</taxon>
        <taxon>Saccharomycetaceae</taxon>
        <taxon>Lachancea</taxon>
    </lineage>
</organism>
<dbReference type="OrthoDB" id="8059989at2759"/>
<sequence length="729" mass="82730">MESPLLEPLSGAERESQSSNMASPVQFIKEYIERTLNTPPGFPVSVAAEHYKRQRLVEEIVESEAEYVQMLKILRNCFLDVLSINDYIPMKVLNNVVDQILVHHEELYRSLHAIVDGSVKRFDETTELNWSDLSLTSWDHLEVCQQVADILGSRAVQARQYCSYLYYYNQISHLLARMGRESEDGLLFAILFRIELCLPKYYSHTSHQGYKRDFSFRAMIQMPINRIAKYRLFLESLVYLTETPSITDMRRLDEAKCQALIHSIKASLGKMYSNLQKVDEANCEEPPDPALILVYNRLTFSSPDERIPVEAMGNCYTRGCLAVAWTCMDEAAHSAGSHRKSSARYFNNFHRTKRSLQIESEQLGVFLFKSYLIFAEIPSFKIGTASYEWPIKFAIRLASCRIMDAQPAVQRALQGGMKDCGIYSEYENAIKLQFEYDFKLWEILLLCWDSQELEAWRQELSLFINEINGPHNFGVDSLRETVSQSALESTLHFSDSTTFPDQMLPYMVYNENLSGRFDRTRAFKRSASSRAGQCYEGQTVEVAVEFRNADVDMSPSSTWFLRGSSSRVNCATLASSGTCAIPETNTGVPSTPDPEAVSVNERCREQRDSSTFYAVLSRWRRGEIERAMRDVWSSHLNLQAADVISTVAGVSTGTSIYDDTLGSLRALLRTASDNCVAITGTQSTPVESSCAQPPAPPARAATRWSIKRVFSRRRRGSQGVVRLQNALKR</sequence>
<keyword evidence="4" id="KW-1185">Reference proteome</keyword>
<dbReference type="SUPFAM" id="SSF48065">
    <property type="entry name" value="DBL homology domain (DH-domain)"/>
    <property type="match status" value="1"/>
</dbReference>
<evidence type="ECO:0000259" key="2">
    <source>
        <dbReference type="PROSITE" id="PS50010"/>
    </source>
</evidence>
<evidence type="ECO:0000313" key="3">
    <source>
        <dbReference type="EMBL" id="CUS23508.1"/>
    </source>
</evidence>
<dbReference type="AlphaFoldDB" id="A0A0N7MLX5"/>
<name>A0A0N7MLX5_9SACH</name>
<dbReference type="PANTHER" id="PTHR12673:SF159">
    <property type="entry name" value="LD03170P"/>
    <property type="match status" value="1"/>
</dbReference>
<proteinExistence type="predicted"/>
<protein>
    <submittedName>
        <fullName evidence="3">LAQU0S10e02036g1_1</fullName>
    </submittedName>
</protein>
<evidence type="ECO:0000256" key="1">
    <source>
        <dbReference type="SAM" id="MobiDB-lite"/>
    </source>
</evidence>
<reference evidence="4" key="1">
    <citation type="submission" date="2015-10" db="EMBL/GenBank/DDBJ databases">
        <authorList>
            <person name="Devillers H."/>
        </authorList>
    </citation>
    <scope>NUCLEOTIDE SEQUENCE [LARGE SCALE GENOMIC DNA]</scope>
</reference>
<dbReference type="GO" id="GO:0005737">
    <property type="term" value="C:cytoplasm"/>
    <property type="evidence" value="ECO:0007669"/>
    <property type="project" value="TreeGrafter"/>
</dbReference>
<accession>A0A0N7MLX5</accession>
<dbReference type="InterPro" id="IPR051092">
    <property type="entry name" value="FYVE_RhoGEF_PH"/>
</dbReference>
<feature type="domain" description="DH" evidence="2">
    <location>
        <begin position="52"/>
        <end position="281"/>
    </location>
</feature>
<dbReference type="PROSITE" id="PS50010">
    <property type="entry name" value="DH_2"/>
    <property type="match status" value="1"/>
</dbReference>
<dbReference type="Proteomes" id="UP000236544">
    <property type="component" value="Unassembled WGS sequence"/>
</dbReference>
<evidence type="ECO:0000313" key="4">
    <source>
        <dbReference type="Proteomes" id="UP000236544"/>
    </source>
</evidence>
<dbReference type="Gene3D" id="1.20.900.10">
    <property type="entry name" value="Dbl homology (DH) domain"/>
    <property type="match status" value="1"/>
</dbReference>
<dbReference type="InterPro" id="IPR000219">
    <property type="entry name" value="DH_dom"/>
</dbReference>